<evidence type="ECO:0000256" key="20">
    <source>
        <dbReference type="PIRSR" id="PIRSR000732-3"/>
    </source>
</evidence>
<dbReference type="InterPro" id="IPR024692">
    <property type="entry name" value="PTS_EI"/>
</dbReference>
<dbReference type="AlphaFoldDB" id="A0A1H8AG39"/>
<evidence type="ECO:0000256" key="19">
    <source>
        <dbReference type="PIRSR" id="PIRSR000732-2"/>
    </source>
</evidence>
<sequence length="560" mass="62552">MEILKGVGASKGIAIGQLLFYTGDPYKVEKFSVKDTSAELQRLETARKKAIDSLNRIYEKALLEIGEKDAMIFQIHAMMLDDLDYIENITNLIVNEKVNAEYAVNETAQKFAQMFLSMDDDYMKQRSTDVFDISKSLVRELSSSKAHDLEYITGKVIIAADDLMPSETVQLDKSKVMAFVTRGGSKISHSAILARTIGIPAVVGLGDSINKLEDESIVIVDGFTGAVYLQPDTETIVRFTAQRDEYLATREKLLQLKGKSSETLDGVKVEINANIGRPADISLVQANDAEGIGLFRSEFLYMESREFPTEEAQFEVYKEVLERMNGKRVIIRTLDLGADKHVPYFNIPNEDNPAMGYRAIRICLTRPEIFNAQLRALLRASVYGHLAIMVPMITSLDEVLKTKEIIENIKTQLRDEGIAYSDDFEFGIMVETPAAAMISDILAQHVDFFSIGTNDLTQYTLAVDRMNHTIASLYDPRHLAVLRMMRMIVENGKKHGIWTGICGESAADAELIPAFLAMGVHELSVSPTAVLDVRQKVRDINLALCKEKILKRLDEGTLSI</sequence>
<dbReference type="EC" id="2.7.3.9" evidence="6 17"/>
<feature type="binding site" evidence="20">
    <location>
        <position position="455"/>
    </location>
    <ligand>
        <name>Mg(2+)</name>
        <dbReference type="ChEBI" id="CHEBI:18420"/>
    </ligand>
</feature>
<dbReference type="RefSeq" id="WP_092752852.1">
    <property type="nucleotide sequence ID" value="NZ_FOCG01000001.1"/>
</dbReference>
<keyword evidence="11 17" id="KW-0808">Transferase</keyword>
<evidence type="ECO:0000256" key="16">
    <source>
        <dbReference type="ARBA" id="ARBA00033235"/>
    </source>
</evidence>
<dbReference type="GO" id="GO:0046872">
    <property type="term" value="F:metal ion binding"/>
    <property type="evidence" value="ECO:0007669"/>
    <property type="project" value="UniProtKB-KW"/>
</dbReference>
<evidence type="ECO:0000313" key="26">
    <source>
        <dbReference type="Proteomes" id="UP000199158"/>
    </source>
</evidence>
<comment type="similarity">
    <text evidence="5 17">Belongs to the PEP-utilizing enzyme family.</text>
</comment>
<feature type="domain" description="Phosphotransferase system enzyme I N-terminal" evidence="24">
    <location>
        <begin position="5"/>
        <end position="126"/>
    </location>
</feature>
<dbReference type="InterPro" id="IPR023151">
    <property type="entry name" value="PEP_util_CS"/>
</dbReference>
<dbReference type="InterPro" id="IPR015813">
    <property type="entry name" value="Pyrv/PenolPyrv_kinase-like_dom"/>
</dbReference>
<dbReference type="GO" id="GO:0005737">
    <property type="term" value="C:cytoplasm"/>
    <property type="evidence" value="ECO:0007669"/>
    <property type="project" value="UniProtKB-SubCell"/>
</dbReference>
<evidence type="ECO:0000256" key="17">
    <source>
        <dbReference type="PIRNR" id="PIRNR000732"/>
    </source>
</evidence>
<dbReference type="GO" id="GO:0009401">
    <property type="term" value="P:phosphoenolpyruvate-dependent sugar phosphotransferase system"/>
    <property type="evidence" value="ECO:0007669"/>
    <property type="project" value="UniProtKB-KW"/>
</dbReference>
<dbReference type="GO" id="GO:0016301">
    <property type="term" value="F:kinase activity"/>
    <property type="evidence" value="ECO:0007669"/>
    <property type="project" value="UniProtKB-KW"/>
</dbReference>
<feature type="active site" description="Tele-phosphohistidine intermediate" evidence="18">
    <location>
        <position position="189"/>
    </location>
</feature>
<evidence type="ECO:0000256" key="7">
    <source>
        <dbReference type="ARBA" id="ARBA00016544"/>
    </source>
</evidence>
<dbReference type="SUPFAM" id="SSF47831">
    <property type="entry name" value="Enzyme I of the PEP:sugar phosphotransferase system HPr-binding (sub)domain"/>
    <property type="match status" value="1"/>
</dbReference>
<comment type="cofactor">
    <cofactor evidence="2 17 20">
        <name>Mg(2+)</name>
        <dbReference type="ChEBI" id="CHEBI:18420"/>
    </cofactor>
</comment>
<keyword evidence="9 17" id="KW-0963">Cytoplasm</keyword>
<evidence type="ECO:0000256" key="12">
    <source>
        <dbReference type="ARBA" id="ARBA00022683"/>
    </source>
</evidence>
<comment type="function">
    <text evidence="3 17">General (non sugar-specific) component of the phosphoenolpyruvate-dependent sugar phosphotransferase system (sugar PTS). This major carbohydrate active-transport system catalyzes the phosphorylation of incoming sugar substrates concomitantly with their translocation across the cell membrane. Enzyme I transfers the phosphoryl group from phosphoenolpyruvate (PEP) to the phosphoryl carrier protein (HPr).</text>
</comment>
<keyword evidence="14 17" id="KW-0418">Kinase</keyword>
<evidence type="ECO:0000256" key="18">
    <source>
        <dbReference type="PIRSR" id="PIRSR000732-1"/>
    </source>
</evidence>
<evidence type="ECO:0000259" key="23">
    <source>
        <dbReference type="Pfam" id="PF02896"/>
    </source>
</evidence>
<dbReference type="PROSITE" id="PS00742">
    <property type="entry name" value="PEP_ENZYMES_2"/>
    <property type="match status" value="1"/>
</dbReference>
<dbReference type="SUPFAM" id="SSF51621">
    <property type="entry name" value="Phosphoenolpyruvate/pyruvate domain"/>
    <property type="match status" value="1"/>
</dbReference>
<keyword evidence="21" id="KW-0175">Coiled coil</keyword>
<dbReference type="InterPro" id="IPR008279">
    <property type="entry name" value="PEP-util_enz_mobile_dom"/>
</dbReference>
<dbReference type="InterPro" id="IPR050499">
    <property type="entry name" value="PEP-utilizing_PTS_enzyme"/>
</dbReference>
<dbReference type="Pfam" id="PF02896">
    <property type="entry name" value="PEP-utilizers_C"/>
    <property type="match status" value="1"/>
</dbReference>
<feature type="binding site" evidence="20">
    <location>
        <position position="431"/>
    </location>
    <ligand>
        <name>Mg(2+)</name>
        <dbReference type="ChEBI" id="CHEBI:18420"/>
    </ligand>
</feature>
<name>A0A1H8AG39_9FIRM</name>
<evidence type="ECO:0000259" key="22">
    <source>
        <dbReference type="Pfam" id="PF00391"/>
    </source>
</evidence>
<keyword evidence="26" id="KW-1185">Reference proteome</keyword>
<dbReference type="Gene3D" id="1.10.274.10">
    <property type="entry name" value="PtsI, HPr-binding domain"/>
    <property type="match status" value="1"/>
</dbReference>
<gene>
    <name evidence="25" type="ORF">SAMN05216180_1319</name>
</gene>
<dbReference type="Pfam" id="PF05524">
    <property type="entry name" value="PEP-utilisers_N"/>
    <property type="match status" value="1"/>
</dbReference>
<feature type="coiled-coil region" evidence="21">
    <location>
        <begin position="33"/>
        <end position="60"/>
    </location>
</feature>
<comment type="catalytic activity">
    <reaction evidence="1 17">
        <text>L-histidyl-[protein] + phosphoenolpyruvate = N(pros)-phospho-L-histidyl-[protein] + pyruvate</text>
        <dbReference type="Rhea" id="RHEA:23880"/>
        <dbReference type="Rhea" id="RHEA-COMP:9745"/>
        <dbReference type="Rhea" id="RHEA-COMP:9746"/>
        <dbReference type="ChEBI" id="CHEBI:15361"/>
        <dbReference type="ChEBI" id="CHEBI:29979"/>
        <dbReference type="ChEBI" id="CHEBI:58702"/>
        <dbReference type="ChEBI" id="CHEBI:64837"/>
        <dbReference type="EC" id="2.7.3.9"/>
    </reaction>
</comment>
<feature type="binding site" evidence="19">
    <location>
        <position position="465"/>
    </location>
    <ligand>
        <name>phosphoenolpyruvate</name>
        <dbReference type="ChEBI" id="CHEBI:58702"/>
    </ligand>
</feature>
<evidence type="ECO:0000256" key="9">
    <source>
        <dbReference type="ARBA" id="ARBA00022490"/>
    </source>
</evidence>
<dbReference type="Pfam" id="PF00391">
    <property type="entry name" value="PEP-utilizers"/>
    <property type="match status" value="1"/>
</dbReference>
<accession>A0A1H8AG39</accession>
<comment type="subcellular location">
    <subcellularLocation>
        <location evidence="4 17">Cytoplasm</location>
    </subcellularLocation>
</comment>
<evidence type="ECO:0000256" key="2">
    <source>
        <dbReference type="ARBA" id="ARBA00001946"/>
    </source>
</evidence>
<feature type="binding site" evidence="19">
    <location>
        <position position="296"/>
    </location>
    <ligand>
        <name>phosphoenolpyruvate</name>
        <dbReference type="ChEBI" id="CHEBI:58702"/>
    </ligand>
</feature>
<dbReference type="Proteomes" id="UP000199158">
    <property type="component" value="Unassembled WGS sequence"/>
</dbReference>
<dbReference type="OrthoDB" id="9765468at2"/>
<keyword evidence="12 17" id="KW-0598">Phosphotransferase system</keyword>
<protein>
    <recommendedName>
        <fullName evidence="7 17">Phosphoenolpyruvate-protein phosphotransferase</fullName>
        <ecNumber evidence="6 17">2.7.3.9</ecNumber>
    </recommendedName>
    <alternativeName>
        <fullName evidence="16 17">Phosphotransferase system, enzyme I</fullName>
    </alternativeName>
</protein>
<dbReference type="InterPro" id="IPR036618">
    <property type="entry name" value="PtsI_HPr-bd_sf"/>
</dbReference>
<feature type="binding site" evidence="19">
    <location>
        <position position="332"/>
    </location>
    <ligand>
        <name>phosphoenolpyruvate</name>
        <dbReference type="ChEBI" id="CHEBI:58702"/>
    </ligand>
</feature>
<dbReference type="STRING" id="474960.SAMN05216180_1319"/>
<evidence type="ECO:0000313" key="25">
    <source>
        <dbReference type="EMBL" id="SEM69725.1"/>
    </source>
</evidence>
<dbReference type="InterPro" id="IPR000121">
    <property type="entry name" value="PEP_util_C"/>
</dbReference>
<evidence type="ECO:0000256" key="10">
    <source>
        <dbReference type="ARBA" id="ARBA00022597"/>
    </source>
</evidence>
<proteinExistence type="inferred from homology"/>
<feature type="active site" description="Proton donor" evidence="18">
    <location>
        <position position="502"/>
    </location>
</feature>
<evidence type="ECO:0000256" key="8">
    <source>
        <dbReference type="ARBA" id="ARBA00022448"/>
    </source>
</evidence>
<evidence type="ECO:0000259" key="24">
    <source>
        <dbReference type="Pfam" id="PF05524"/>
    </source>
</evidence>
<dbReference type="EMBL" id="FOCG01000001">
    <property type="protein sequence ID" value="SEM69725.1"/>
    <property type="molecule type" value="Genomic_DNA"/>
</dbReference>
<evidence type="ECO:0000256" key="11">
    <source>
        <dbReference type="ARBA" id="ARBA00022679"/>
    </source>
</evidence>
<organism evidence="25 26">
    <name type="scientific">Hydrogenoanaerobacterium saccharovorans</name>
    <dbReference type="NCBI Taxonomy" id="474960"/>
    <lineage>
        <taxon>Bacteria</taxon>
        <taxon>Bacillati</taxon>
        <taxon>Bacillota</taxon>
        <taxon>Clostridia</taxon>
        <taxon>Eubacteriales</taxon>
        <taxon>Oscillospiraceae</taxon>
        <taxon>Hydrogenoanaerobacterium</taxon>
    </lineage>
</organism>
<keyword evidence="8 17" id="KW-0813">Transport</keyword>
<dbReference type="GO" id="GO:0008965">
    <property type="term" value="F:phosphoenolpyruvate-protein phosphotransferase activity"/>
    <property type="evidence" value="ECO:0007669"/>
    <property type="project" value="UniProtKB-EC"/>
</dbReference>
<keyword evidence="10 17" id="KW-0762">Sugar transport</keyword>
<dbReference type="PANTHER" id="PTHR46244:SF3">
    <property type="entry name" value="PHOSPHOENOLPYRUVATE-PROTEIN PHOSPHOTRANSFERASE"/>
    <property type="match status" value="1"/>
</dbReference>
<reference evidence="25 26" key="1">
    <citation type="submission" date="2016-10" db="EMBL/GenBank/DDBJ databases">
        <authorList>
            <person name="de Groot N.N."/>
        </authorList>
    </citation>
    <scope>NUCLEOTIDE SEQUENCE [LARGE SCALE GENOMIC DNA]</scope>
    <source>
        <strain evidence="25 26">CGMCC 1.5070</strain>
    </source>
</reference>
<dbReference type="InterPro" id="IPR040442">
    <property type="entry name" value="Pyrv_kinase-like_dom_sf"/>
</dbReference>
<evidence type="ECO:0000256" key="21">
    <source>
        <dbReference type="SAM" id="Coils"/>
    </source>
</evidence>
<keyword evidence="15 17" id="KW-0460">Magnesium</keyword>
<keyword evidence="13 17" id="KW-0479">Metal-binding</keyword>
<dbReference type="Gene3D" id="3.20.20.60">
    <property type="entry name" value="Phosphoenolpyruvate-binding domains"/>
    <property type="match status" value="1"/>
</dbReference>
<evidence type="ECO:0000256" key="6">
    <source>
        <dbReference type="ARBA" id="ARBA00012232"/>
    </source>
</evidence>
<dbReference type="InterPro" id="IPR006318">
    <property type="entry name" value="PTS_EI-like"/>
</dbReference>
<keyword evidence="25" id="KW-0670">Pyruvate</keyword>
<evidence type="ECO:0000256" key="4">
    <source>
        <dbReference type="ARBA" id="ARBA00004496"/>
    </source>
</evidence>
<feature type="domain" description="PEP-utilising enzyme C-terminal" evidence="23">
    <location>
        <begin position="254"/>
        <end position="541"/>
    </location>
</feature>
<dbReference type="PIRSF" id="PIRSF000732">
    <property type="entry name" value="PTS_enzyme_I"/>
    <property type="match status" value="1"/>
</dbReference>
<dbReference type="PRINTS" id="PR01736">
    <property type="entry name" value="PHPHTRNFRASE"/>
</dbReference>
<dbReference type="InterPro" id="IPR036637">
    <property type="entry name" value="Phosphohistidine_dom_sf"/>
</dbReference>
<dbReference type="PANTHER" id="PTHR46244">
    <property type="entry name" value="PHOSPHOENOLPYRUVATE-PROTEIN PHOSPHOTRANSFERASE"/>
    <property type="match status" value="1"/>
</dbReference>
<dbReference type="InterPro" id="IPR008731">
    <property type="entry name" value="PTS_EIN"/>
</dbReference>
<dbReference type="NCBIfam" id="TIGR01417">
    <property type="entry name" value="PTS_I_fam"/>
    <property type="match status" value="1"/>
</dbReference>
<evidence type="ECO:0000256" key="5">
    <source>
        <dbReference type="ARBA" id="ARBA00007837"/>
    </source>
</evidence>
<feature type="binding site" evidence="19">
    <location>
        <begin position="454"/>
        <end position="455"/>
    </location>
    <ligand>
        <name>phosphoenolpyruvate</name>
        <dbReference type="ChEBI" id="CHEBI:58702"/>
    </ligand>
</feature>
<evidence type="ECO:0000256" key="3">
    <source>
        <dbReference type="ARBA" id="ARBA00002728"/>
    </source>
</evidence>
<dbReference type="SUPFAM" id="SSF52009">
    <property type="entry name" value="Phosphohistidine domain"/>
    <property type="match status" value="1"/>
</dbReference>
<evidence type="ECO:0000256" key="1">
    <source>
        <dbReference type="ARBA" id="ARBA00000683"/>
    </source>
</evidence>
<feature type="domain" description="PEP-utilising enzyme mobile" evidence="22">
    <location>
        <begin position="155"/>
        <end position="225"/>
    </location>
</feature>
<dbReference type="Gene3D" id="3.50.30.10">
    <property type="entry name" value="Phosphohistidine domain"/>
    <property type="match status" value="1"/>
</dbReference>
<evidence type="ECO:0000256" key="15">
    <source>
        <dbReference type="ARBA" id="ARBA00022842"/>
    </source>
</evidence>
<evidence type="ECO:0000256" key="13">
    <source>
        <dbReference type="ARBA" id="ARBA00022723"/>
    </source>
</evidence>
<evidence type="ECO:0000256" key="14">
    <source>
        <dbReference type="ARBA" id="ARBA00022777"/>
    </source>
</evidence>